<dbReference type="InterPro" id="IPR008030">
    <property type="entry name" value="NmrA-like"/>
</dbReference>
<accession>A0A931N3N9</accession>
<dbReference type="Pfam" id="PF05368">
    <property type="entry name" value="NmrA"/>
    <property type="match status" value="1"/>
</dbReference>
<protein>
    <submittedName>
        <fullName evidence="2">NmrA family NAD(P)-binding protein</fullName>
    </submittedName>
</protein>
<evidence type="ECO:0000259" key="1">
    <source>
        <dbReference type="Pfam" id="PF05368"/>
    </source>
</evidence>
<proteinExistence type="predicted"/>
<dbReference type="SUPFAM" id="SSF51735">
    <property type="entry name" value="NAD(P)-binding Rossmann-fold domains"/>
    <property type="match status" value="1"/>
</dbReference>
<evidence type="ECO:0000313" key="2">
    <source>
        <dbReference type="EMBL" id="MBH0780845.1"/>
    </source>
</evidence>
<dbReference type="Proteomes" id="UP000655751">
    <property type="component" value="Unassembled WGS sequence"/>
</dbReference>
<sequence>MTVLIPAVNGQVAAGLARRLRGENLPIRALARDRDRAETALGGSAGVEIQVGPLDDAALLAEALRDVDIAFLSVGTDPRQTELEKAFIDAAAKAALPHLIKLSTIDTVPDSPNPVGRWHADIERHLADSGVPHTILRPAYFTTNLLRTAAPSIKATGRWFGTSPNGRIAMIAPHDISEVAAAVVLDPALRGHTYDLTGPEALTLHEIAAILGELLGREITYATATPEQMREAMAARGVPDYYVEVALGIDRSVEAGLHASVTGTVAELIGRAPADASTLLARHLPAFAV</sequence>
<gene>
    <name evidence="2" type="ORF">IT779_31700</name>
</gene>
<reference evidence="2" key="1">
    <citation type="submission" date="2020-11" db="EMBL/GenBank/DDBJ databases">
        <title>Nocardia NEAU-351.nov., a novel actinomycete isolated from the cow dung.</title>
        <authorList>
            <person name="Zhang X."/>
        </authorList>
    </citation>
    <scope>NUCLEOTIDE SEQUENCE</scope>
    <source>
        <strain evidence="2">NEAU-351</strain>
    </source>
</reference>
<comment type="caution">
    <text evidence="2">The sequence shown here is derived from an EMBL/GenBank/DDBJ whole genome shotgun (WGS) entry which is preliminary data.</text>
</comment>
<evidence type="ECO:0000313" key="3">
    <source>
        <dbReference type="Proteomes" id="UP000655751"/>
    </source>
</evidence>
<dbReference type="InterPro" id="IPR036291">
    <property type="entry name" value="NAD(P)-bd_dom_sf"/>
</dbReference>
<dbReference type="Gene3D" id="3.90.25.10">
    <property type="entry name" value="UDP-galactose 4-epimerase, domain 1"/>
    <property type="match status" value="1"/>
</dbReference>
<dbReference type="PANTHER" id="PTHR43162">
    <property type="match status" value="1"/>
</dbReference>
<dbReference type="EMBL" id="JADMLG010000018">
    <property type="protein sequence ID" value="MBH0780845.1"/>
    <property type="molecule type" value="Genomic_DNA"/>
</dbReference>
<keyword evidence="3" id="KW-1185">Reference proteome</keyword>
<dbReference type="AlphaFoldDB" id="A0A931N3N9"/>
<dbReference type="RefSeq" id="WP_196153152.1">
    <property type="nucleotide sequence ID" value="NZ_JADMLG010000018.1"/>
</dbReference>
<feature type="domain" description="NmrA-like" evidence="1">
    <location>
        <begin position="3"/>
        <end position="244"/>
    </location>
</feature>
<dbReference type="InterPro" id="IPR051604">
    <property type="entry name" value="Ergot_Alk_Oxidoreductase"/>
</dbReference>
<dbReference type="PANTHER" id="PTHR43162:SF1">
    <property type="entry name" value="PRESTALK A DIFFERENTIATION PROTEIN A"/>
    <property type="match status" value="1"/>
</dbReference>
<dbReference type="Gene3D" id="3.40.50.720">
    <property type="entry name" value="NAD(P)-binding Rossmann-like Domain"/>
    <property type="match status" value="1"/>
</dbReference>
<organism evidence="2 3">
    <name type="scientific">Nocardia bovistercoris</name>
    <dbReference type="NCBI Taxonomy" id="2785916"/>
    <lineage>
        <taxon>Bacteria</taxon>
        <taxon>Bacillati</taxon>
        <taxon>Actinomycetota</taxon>
        <taxon>Actinomycetes</taxon>
        <taxon>Mycobacteriales</taxon>
        <taxon>Nocardiaceae</taxon>
        <taxon>Nocardia</taxon>
    </lineage>
</organism>
<name>A0A931N3N9_9NOCA</name>